<reference evidence="2 3" key="1">
    <citation type="submission" date="2020-07" db="EMBL/GenBank/DDBJ databases">
        <title>Sequencing the genomes of 1000 actinobacteria strains.</title>
        <authorList>
            <person name="Klenk H.-P."/>
        </authorList>
    </citation>
    <scope>NUCLEOTIDE SEQUENCE [LARGE SCALE GENOMIC DNA]</scope>
    <source>
        <strain evidence="2 3">DSM 21349</strain>
    </source>
</reference>
<accession>A0A7W3IZQ8</accession>
<feature type="signal peptide" evidence="1">
    <location>
        <begin position="1"/>
        <end position="20"/>
    </location>
</feature>
<keyword evidence="1" id="KW-0732">Signal</keyword>
<dbReference type="EMBL" id="JACGXA010000001">
    <property type="protein sequence ID" value="MBA8803611.1"/>
    <property type="molecule type" value="Genomic_DNA"/>
</dbReference>
<dbReference type="Proteomes" id="UP000580910">
    <property type="component" value="Unassembled WGS sequence"/>
</dbReference>
<evidence type="ECO:0008006" key="4">
    <source>
        <dbReference type="Google" id="ProtNLM"/>
    </source>
</evidence>
<feature type="chain" id="PRO_5039643714" description="Septum formation" evidence="1">
    <location>
        <begin position="21"/>
        <end position="282"/>
    </location>
</feature>
<name>A0A7W3IZQ8_9ACTN</name>
<comment type="caution">
    <text evidence="2">The sequence shown here is derived from an EMBL/GenBank/DDBJ whole genome shotgun (WGS) entry which is preliminary data.</text>
</comment>
<dbReference type="AlphaFoldDB" id="A0A7W3IZQ8"/>
<protein>
    <recommendedName>
        <fullName evidence="4">Septum formation</fullName>
    </recommendedName>
</protein>
<evidence type="ECO:0000313" key="2">
    <source>
        <dbReference type="EMBL" id="MBA8803611.1"/>
    </source>
</evidence>
<gene>
    <name evidence="2" type="ORF">FB382_001902</name>
</gene>
<dbReference type="RefSeq" id="WP_182538676.1">
    <property type="nucleotide sequence ID" value="NZ_JACGXA010000001.1"/>
</dbReference>
<organism evidence="2 3">
    <name type="scientific">Nocardioides ginsengisegetis</name>
    <dbReference type="NCBI Taxonomy" id="661491"/>
    <lineage>
        <taxon>Bacteria</taxon>
        <taxon>Bacillati</taxon>
        <taxon>Actinomycetota</taxon>
        <taxon>Actinomycetes</taxon>
        <taxon>Propionibacteriales</taxon>
        <taxon>Nocardioidaceae</taxon>
        <taxon>Nocardioides</taxon>
    </lineage>
</organism>
<evidence type="ECO:0000256" key="1">
    <source>
        <dbReference type="SAM" id="SignalP"/>
    </source>
</evidence>
<evidence type="ECO:0000313" key="3">
    <source>
        <dbReference type="Proteomes" id="UP000580910"/>
    </source>
</evidence>
<dbReference type="PROSITE" id="PS51257">
    <property type="entry name" value="PROKAR_LIPOPROTEIN"/>
    <property type="match status" value="1"/>
</dbReference>
<sequence>MVRRWIAVVLAAVLAGGLLAACSASVQTGSEPRPGPINVTGPDADLADPGKAQGHVCRRVAPRDIADPDYWFDDSPVVPCSQPHNVETVAVLDAAAPSVSEAKHARSVCWELALRYVGIDETHWIPWQPLVFLPSRAQVVAGGTATVRCDIAFPLSDRPLRVRRTTWTARDAAHRHAEALWACTDSDPRTGTLSYLPCTRPHRFEATGRLALLFELPRYPSPARLEREESQCLHGLPARQRRRGIEAIAAWDSPKGFTGGILAGVCFVHRTDGRPLPPRQAP</sequence>
<proteinExistence type="predicted"/>
<keyword evidence="3" id="KW-1185">Reference proteome</keyword>